<dbReference type="NCBIfam" id="TIGR03953">
    <property type="entry name" value="rplD_bact"/>
    <property type="match status" value="1"/>
</dbReference>
<comment type="function">
    <text evidence="5">One of the primary rRNA binding proteins, this protein initially binds near the 5'-end of the 23S rRNA. It is important during the early stages of 50S assembly. It makes multiple contacts with different domains of the 23S rRNA in the assembled 50S subunit and ribosome.</text>
</comment>
<dbReference type="InterPro" id="IPR023574">
    <property type="entry name" value="Ribosomal_uL4_dom_sf"/>
</dbReference>
<proteinExistence type="inferred from homology"/>
<dbReference type="InterPro" id="IPR002136">
    <property type="entry name" value="Ribosomal_uL4"/>
</dbReference>
<feature type="region of interest" description="Disordered" evidence="6">
    <location>
        <begin position="44"/>
        <end position="79"/>
    </location>
</feature>
<dbReference type="HAMAP" id="MF_01328_B">
    <property type="entry name" value="Ribosomal_uL4_B"/>
    <property type="match status" value="1"/>
</dbReference>
<comment type="subunit">
    <text evidence="5">Part of the 50S ribosomal subunit.</text>
</comment>
<evidence type="ECO:0000256" key="6">
    <source>
        <dbReference type="SAM" id="MobiDB-lite"/>
    </source>
</evidence>
<dbReference type="InterPro" id="IPR013005">
    <property type="entry name" value="Ribosomal_uL4-like"/>
</dbReference>
<reference evidence="8" key="1">
    <citation type="submission" date="2016-02" db="EMBL/GenBank/DDBJ databases">
        <authorList>
            <person name="Sanders J.G."/>
            <person name="Lin J.Y."/>
            <person name="Wertz J.T."/>
            <person name="Russell J.A."/>
            <person name="Moreau C.S."/>
            <person name="Powell S."/>
        </authorList>
    </citation>
    <scope>NUCLEOTIDE SEQUENCE [LARGE SCALE GENOMIC DNA]</scope>
    <source>
        <strain evidence="8">CAG34</strain>
    </source>
</reference>
<dbReference type="GO" id="GO:0006412">
    <property type="term" value="P:translation"/>
    <property type="evidence" value="ECO:0007669"/>
    <property type="project" value="UniProtKB-UniRule"/>
</dbReference>
<dbReference type="RefSeq" id="WP_068630655.1">
    <property type="nucleotide sequence ID" value="NZ_LSZQ01000052.1"/>
</dbReference>
<dbReference type="PANTHER" id="PTHR10746">
    <property type="entry name" value="50S RIBOSOMAL PROTEIN L4"/>
    <property type="match status" value="1"/>
</dbReference>
<evidence type="ECO:0000313" key="8">
    <source>
        <dbReference type="Proteomes" id="UP000070058"/>
    </source>
</evidence>
<comment type="caution">
    <text evidence="7">The sequence shown here is derived from an EMBL/GenBank/DDBJ whole genome shotgun (WGS) entry which is preliminary data.</text>
</comment>
<sequence>MKLTVFSPDGKTSTEQEFADLPVFEGSKGLQALKEVIVAINANRRQGTHSTKTRGEVRGGGKKPWRQKGTGRARAGSSRSPLWVGGGVVFGPKPRDYSKKVNAKVRALAFSRAVFERANTGELAVIEQFALPEPKTKLMNEVVERIAPTGKILLVDAPFSDETFRAARNLERVSLQEAAELNPVDLAQYRKIIVSSTALEKILSRINGGKTK</sequence>
<evidence type="ECO:0000256" key="5">
    <source>
        <dbReference type="HAMAP-Rule" id="MF_01328"/>
    </source>
</evidence>
<dbReference type="GO" id="GO:0019843">
    <property type="term" value="F:rRNA binding"/>
    <property type="evidence" value="ECO:0007669"/>
    <property type="project" value="UniProtKB-UniRule"/>
</dbReference>
<dbReference type="GO" id="GO:0003735">
    <property type="term" value="F:structural constituent of ribosome"/>
    <property type="evidence" value="ECO:0007669"/>
    <property type="project" value="InterPro"/>
</dbReference>
<feature type="compositionally biased region" description="Basic residues" evidence="6">
    <location>
        <begin position="60"/>
        <end position="71"/>
    </location>
</feature>
<evidence type="ECO:0000256" key="1">
    <source>
        <dbReference type="ARBA" id="ARBA00010528"/>
    </source>
</evidence>
<evidence type="ECO:0000256" key="3">
    <source>
        <dbReference type="ARBA" id="ARBA00023274"/>
    </source>
</evidence>
<protein>
    <recommendedName>
        <fullName evidence="4 5">Large ribosomal subunit protein uL4</fullName>
    </recommendedName>
</protein>
<accession>A0A139SKL5</accession>
<dbReference type="OrthoDB" id="9803201at2"/>
<dbReference type="STRING" id="1548207.AXK11_07075"/>
<evidence type="ECO:0000313" key="7">
    <source>
        <dbReference type="EMBL" id="KXU35109.1"/>
    </source>
</evidence>
<dbReference type="SUPFAM" id="SSF52166">
    <property type="entry name" value="Ribosomal protein L4"/>
    <property type="match status" value="1"/>
</dbReference>
<dbReference type="GO" id="GO:1990904">
    <property type="term" value="C:ribonucleoprotein complex"/>
    <property type="evidence" value="ECO:0007669"/>
    <property type="project" value="UniProtKB-KW"/>
</dbReference>
<evidence type="ECO:0000256" key="2">
    <source>
        <dbReference type="ARBA" id="ARBA00022980"/>
    </source>
</evidence>
<comment type="function">
    <text evidence="5">Forms part of the polypeptide exit tunnel.</text>
</comment>
<organism evidence="7 8">
    <name type="scientific">Cephaloticoccus primus</name>
    <dbReference type="NCBI Taxonomy" id="1548207"/>
    <lineage>
        <taxon>Bacteria</taxon>
        <taxon>Pseudomonadati</taxon>
        <taxon>Verrucomicrobiota</taxon>
        <taxon>Opitutia</taxon>
        <taxon>Opitutales</taxon>
        <taxon>Opitutaceae</taxon>
        <taxon>Cephaloticoccus</taxon>
    </lineage>
</organism>
<dbReference type="Gene3D" id="3.40.1370.10">
    <property type="match status" value="1"/>
</dbReference>
<dbReference type="EMBL" id="LSZQ01000052">
    <property type="protein sequence ID" value="KXU35109.1"/>
    <property type="molecule type" value="Genomic_DNA"/>
</dbReference>
<dbReference type="Pfam" id="PF00573">
    <property type="entry name" value="Ribosomal_L4"/>
    <property type="match status" value="1"/>
</dbReference>
<dbReference type="GO" id="GO:0005840">
    <property type="term" value="C:ribosome"/>
    <property type="evidence" value="ECO:0007669"/>
    <property type="project" value="UniProtKB-KW"/>
</dbReference>
<keyword evidence="8" id="KW-1185">Reference proteome</keyword>
<dbReference type="Proteomes" id="UP000070058">
    <property type="component" value="Unassembled WGS sequence"/>
</dbReference>
<gene>
    <name evidence="5" type="primary">rplD</name>
    <name evidence="7" type="ORF">AXK11_07075</name>
</gene>
<keyword evidence="3 5" id="KW-0687">Ribonucleoprotein</keyword>
<dbReference type="AlphaFoldDB" id="A0A139SKL5"/>
<keyword evidence="5" id="KW-0694">RNA-binding</keyword>
<name>A0A139SKL5_9BACT</name>
<keyword evidence="2 5" id="KW-0689">Ribosomal protein</keyword>
<keyword evidence="5" id="KW-0699">rRNA-binding</keyword>
<comment type="similarity">
    <text evidence="1 5">Belongs to the universal ribosomal protein uL4 family.</text>
</comment>
<dbReference type="PANTHER" id="PTHR10746:SF6">
    <property type="entry name" value="LARGE RIBOSOMAL SUBUNIT PROTEIN UL4M"/>
    <property type="match status" value="1"/>
</dbReference>
<evidence type="ECO:0000256" key="4">
    <source>
        <dbReference type="ARBA" id="ARBA00035244"/>
    </source>
</evidence>